<protein>
    <submittedName>
        <fullName evidence="1">DUF1365 domain-containing protein</fullName>
    </submittedName>
</protein>
<dbReference type="Pfam" id="PF07103">
    <property type="entry name" value="DUF1365"/>
    <property type="match status" value="1"/>
</dbReference>
<proteinExistence type="predicted"/>
<evidence type="ECO:0000313" key="2">
    <source>
        <dbReference type="Proteomes" id="UP001501352"/>
    </source>
</evidence>
<keyword evidence="2" id="KW-1185">Reference proteome</keyword>
<evidence type="ECO:0000313" key="1">
    <source>
        <dbReference type="EMBL" id="GAA0628744.1"/>
    </source>
</evidence>
<organism evidence="1 2">
    <name type="scientific">Brevundimonas kwangchunensis</name>
    <dbReference type="NCBI Taxonomy" id="322163"/>
    <lineage>
        <taxon>Bacteria</taxon>
        <taxon>Pseudomonadati</taxon>
        <taxon>Pseudomonadota</taxon>
        <taxon>Alphaproteobacteria</taxon>
        <taxon>Caulobacterales</taxon>
        <taxon>Caulobacteraceae</taxon>
        <taxon>Brevundimonas</taxon>
    </lineage>
</organism>
<sequence length="250" mass="27828">MTEAGCLYRGEVAHARLRPKAHRFRYRVFWMLLDIDRLAEAAAGTRLFSLSRFNLLSFRPSDHGETPGMPLRQQIEAKLEAVGVALDGGMIRLLTMPRVLGYAFNPISLYYCHGADGRLAAMVYEVTSTFGERRSYVLPVEPDAPGERFRQGCDKSLHVSPFMKMDMDYEFTGGPPGERMTLKIDGYDADGLLIATAMSGERKPLTDREILRAAIALPFSTLKVTLGIHWEALRLWLKGVPPVPGPSKAA</sequence>
<dbReference type="Proteomes" id="UP001501352">
    <property type="component" value="Unassembled WGS sequence"/>
</dbReference>
<dbReference type="PANTHER" id="PTHR33973:SF4">
    <property type="entry name" value="OS07G0153300 PROTEIN"/>
    <property type="match status" value="1"/>
</dbReference>
<dbReference type="PANTHER" id="PTHR33973">
    <property type="entry name" value="OS07G0153300 PROTEIN"/>
    <property type="match status" value="1"/>
</dbReference>
<dbReference type="EMBL" id="BAAAGA010000007">
    <property type="protein sequence ID" value="GAA0628744.1"/>
    <property type="molecule type" value="Genomic_DNA"/>
</dbReference>
<accession>A0ABP3S873</accession>
<gene>
    <name evidence="1" type="ORF">GCM10009422_27660</name>
</gene>
<dbReference type="RefSeq" id="WP_343794577.1">
    <property type="nucleotide sequence ID" value="NZ_BAAAGA010000007.1"/>
</dbReference>
<name>A0ABP3S873_9CAUL</name>
<dbReference type="InterPro" id="IPR010775">
    <property type="entry name" value="DUF1365"/>
</dbReference>
<comment type="caution">
    <text evidence="1">The sequence shown here is derived from an EMBL/GenBank/DDBJ whole genome shotgun (WGS) entry which is preliminary data.</text>
</comment>
<reference evidence="2" key="1">
    <citation type="journal article" date="2019" name="Int. J. Syst. Evol. Microbiol.">
        <title>The Global Catalogue of Microorganisms (GCM) 10K type strain sequencing project: providing services to taxonomists for standard genome sequencing and annotation.</title>
        <authorList>
            <consortium name="The Broad Institute Genomics Platform"/>
            <consortium name="The Broad Institute Genome Sequencing Center for Infectious Disease"/>
            <person name="Wu L."/>
            <person name="Ma J."/>
        </authorList>
    </citation>
    <scope>NUCLEOTIDE SEQUENCE [LARGE SCALE GENOMIC DNA]</scope>
    <source>
        <strain evidence="2">JCM 12928</strain>
    </source>
</reference>